<gene>
    <name evidence="5" type="ORF">BEU04_04225</name>
</gene>
<keyword evidence="1" id="KW-0689">Ribosomal protein</keyword>
<evidence type="ECO:0000313" key="5">
    <source>
        <dbReference type="EMBL" id="OIR19081.1"/>
    </source>
</evidence>
<dbReference type="Gene3D" id="3.30.70.3370">
    <property type="match status" value="1"/>
</dbReference>
<dbReference type="Proteomes" id="UP000183815">
    <property type="component" value="Unassembled WGS sequence"/>
</dbReference>
<dbReference type="GO" id="GO:1990904">
    <property type="term" value="C:ribonucleoprotein complex"/>
    <property type="evidence" value="ECO:0007669"/>
    <property type="project" value="UniProtKB-KW"/>
</dbReference>
<keyword evidence="2" id="KW-0687">Ribonucleoprotein</keyword>
<reference evidence="5 6" key="1">
    <citation type="submission" date="2016-08" db="EMBL/GenBank/DDBJ databases">
        <title>New Insights into Marine Group III Euryarchaeota, from dark to light.</title>
        <authorList>
            <person name="Haro-Moreno J.M."/>
            <person name="Rodriguez-Valera F."/>
            <person name="Lopez-Garcia P."/>
            <person name="Moreira D."/>
            <person name="Martin-Cuadrado A.B."/>
        </authorList>
    </citation>
    <scope>NUCLEOTIDE SEQUENCE [LARGE SCALE GENOMIC DNA]</scope>
    <source>
        <strain evidence="5">CG-Bathy1</strain>
    </source>
</reference>
<proteinExistence type="inferred from homology"/>
<comment type="caution">
    <text evidence="5">The sequence shown here is derived from an EMBL/GenBank/DDBJ whole genome shotgun (WGS) entry which is preliminary data.</text>
</comment>
<dbReference type="Pfam" id="PF01282">
    <property type="entry name" value="Ribosomal_S24e"/>
    <property type="match status" value="1"/>
</dbReference>
<evidence type="ECO:0000256" key="4">
    <source>
        <dbReference type="SAM" id="MobiDB-lite"/>
    </source>
</evidence>
<evidence type="ECO:0000256" key="1">
    <source>
        <dbReference type="ARBA" id="ARBA00022980"/>
    </source>
</evidence>
<dbReference type="InterPro" id="IPR012678">
    <property type="entry name" value="Ribosomal_uL23/eL15/eS24_sf"/>
</dbReference>
<accession>A0A1J5TDS7</accession>
<dbReference type="GO" id="GO:0005840">
    <property type="term" value="C:ribosome"/>
    <property type="evidence" value="ECO:0007669"/>
    <property type="project" value="UniProtKB-KW"/>
</dbReference>
<dbReference type="SUPFAM" id="SSF54189">
    <property type="entry name" value="Ribosomal proteins S24e, L23 and L15e"/>
    <property type="match status" value="1"/>
</dbReference>
<evidence type="ECO:0000256" key="3">
    <source>
        <dbReference type="ARBA" id="ARBA00035358"/>
    </source>
</evidence>
<name>A0A1J5TDS7_9ARCH</name>
<dbReference type="GO" id="GO:0006412">
    <property type="term" value="P:translation"/>
    <property type="evidence" value="ECO:0007669"/>
    <property type="project" value="InterPro"/>
</dbReference>
<dbReference type="InterPro" id="IPR053709">
    <property type="entry name" value="eRP_eS24_sf"/>
</dbReference>
<dbReference type="EMBL" id="MIYU01000005">
    <property type="protein sequence ID" value="OIR19081.1"/>
    <property type="molecule type" value="Genomic_DNA"/>
</dbReference>
<dbReference type="GO" id="GO:0003735">
    <property type="term" value="F:structural constituent of ribosome"/>
    <property type="evidence" value="ECO:0007669"/>
    <property type="project" value="InterPro"/>
</dbReference>
<dbReference type="AlphaFoldDB" id="A0A1J5TDS7"/>
<feature type="compositionally biased region" description="Acidic residues" evidence="4">
    <location>
        <begin position="98"/>
        <end position="115"/>
    </location>
</feature>
<feature type="region of interest" description="Disordered" evidence="4">
    <location>
        <begin position="88"/>
        <end position="115"/>
    </location>
</feature>
<evidence type="ECO:0000256" key="2">
    <source>
        <dbReference type="ARBA" id="ARBA00023274"/>
    </source>
</evidence>
<feature type="non-terminal residue" evidence="5">
    <location>
        <position position="115"/>
    </location>
</feature>
<organism evidence="5 6">
    <name type="scientific">Marine Group III euryarchaeote CG-Bathy1</name>
    <dbReference type="NCBI Taxonomy" id="1889001"/>
    <lineage>
        <taxon>Archaea</taxon>
        <taxon>Methanobacteriati</taxon>
        <taxon>Thermoplasmatota</taxon>
        <taxon>Thermoplasmata</taxon>
        <taxon>Candidatus Thermoprofundales</taxon>
    </lineage>
</organism>
<dbReference type="InterPro" id="IPR001976">
    <property type="entry name" value="Ribosomal_eS24"/>
</dbReference>
<sequence>MEIEVLSTEKNSLLNRDELNILVRHHNEPTPKRSQILSLLSKQLKKETQLIILDHLNNNFGRAESTGYVKVYSDSDSLSSIESKAIIARHTSSPAEEAPAEEAPAEEAPAEEAPA</sequence>
<dbReference type="HAMAP" id="MF_00545">
    <property type="entry name" value="Ribosomal_eS24"/>
    <property type="match status" value="1"/>
</dbReference>
<evidence type="ECO:0000313" key="6">
    <source>
        <dbReference type="Proteomes" id="UP000183815"/>
    </source>
</evidence>
<protein>
    <recommendedName>
        <fullName evidence="3">30S ribosomal protein S24e</fullName>
    </recommendedName>
</protein>